<proteinExistence type="predicted"/>
<feature type="non-terminal residue" evidence="1">
    <location>
        <position position="1"/>
    </location>
</feature>
<accession>A0ABS8VI75</accession>
<evidence type="ECO:0000313" key="2">
    <source>
        <dbReference type="Proteomes" id="UP000823775"/>
    </source>
</evidence>
<comment type="caution">
    <text evidence="1">The sequence shown here is derived from an EMBL/GenBank/DDBJ whole genome shotgun (WGS) entry which is preliminary data.</text>
</comment>
<organism evidence="1 2">
    <name type="scientific">Datura stramonium</name>
    <name type="common">Jimsonweed</name>
    <name type="synonym">Common thornapple</name>
    <dbReference type="NCBI Taxonomy" id="4076"/>
    <lineage>
        <taxon>Eukaryota</taxon>
        <taxon>Viridiplantae</taxon>
        <taxon>Streptophyta</taxon>
        <taxon>Embryophyta</taxon>
        <taxon>Tracheophyta</taxon>
        <taxon>Spermatophyta</taxon>
        <taxon>Magnoliopsida</taxon>
        <taxon>eudicotyledons</taxon>
        <taxon>Gunneridae</taxon>
        <taxon>Pentapetalae</taxon>
        <taxon>asterids</taxon>
        <taxon>lamiids</taxon>
        <taxon>Solanales</taxon>
        <taxon>Solanaceae</taxon>
        <taxon>Solanoideae</taxon>
        <taxon>Datureae</taxon>
        <taxon>Datura</taxon>
    </lineage>
</organism>
<keyword evidence="2" id="KW-1185">Reference proteome</keyword>
<gene>
    <name evidence="1" type="ORF">HAX54_036498</name>
</gene>
<evidence type="ECO:0000313" key="1">
    <source>
        <dbReference type="EMBL" id="MCD9646562.1"/>
    </source>
</evidence>
<feature type="non-terminal residue" evidence="1">
    <location>
        <position position="53"/>
    </location>
</feature>
<sequence length="53" mass="6227">FIEWYVPKLHSPLQKEGKMVVKLDASDYKNTAEYWSTTLIRYVLGDNPYEASM</sequence>
<name>A0ABS8VI75_DATST</name>
<dbReference type="EMBL" id="JACEIK010004841">
    <property type="protein sequence ID" value="MCD9646562.1"/>
    <property type="molecule type" value="Genomic_DNA"/>
</dbReference>
<protein>
    <submittedName>
        <fullName evidence="1">Uncharacterized protein</fullName>
    </submittedName>
</protein>
<reference evidence="1 2" key="1">
    <citation type="journal article" date="2021" name="BMC Genomics">
        <title>Datura genome reveals duplications of psychoactive alkaloid biosynthetic genes and high mutation rate following tissue culture.</title>
        <authorList>
            <person name="Rajewski A."/>
            <person name="Carter-House D."/>
            <person name="Stajich J."/>
            <person name="Litt A."/>
        </authorList>
    </citation>
    <scope>NUCLEOTIDE SEQUENCE [LARGE SCALE GENOMIC DNA]</scope>
    <source>
        <strain evidence="1">AR-01</strain>
    </source>
</reference>
<dbReference type="Proteomes" id="UP000823775">
    <property type="component" value="Unassembled WGS sequence"/>
</dbReference>